<name>A0A0K2TRR0_LEPSM</name>
<proteinExistence type="predicted"/>
<dbReference type="AlphaFoldDB" id="A0A0K2TRR0"/>
<sequence length="35" mass="4219">MQYIYLVYKLQFCTSCNLCSETSHVLTKIERNNFK</sequence>
<evidence type="ECO:0000313" key="1">
    <source>
        <dbReference type="EMBL" id="CDW28091.1"/>
    </source>
</evidence>
<organism evidence="1">
    <name type="scientific">Lepeophtheirus salmonis</name>
    <name type="common">Salmon louse</name>
    <name type="synonym">Caligus salmonis</name>
    <dbReference type="NCBI Taxonomy" id="72036"/>
    <lineage>
        <taxon>Eukaryota</taxon>
        <taxon>Metazoa</taxon>
        <taxon>Ecdysozoa</taxon>
        <taxon>Arthropoda</taxon>
        <taxon>Crustacea</taxon>
        <taxon>Multicrustacea</taxon>
        <taxon>Hexanauplia</taxon>
        <taxon>Copepoda</taxon>
        <taxon>Siphonostomatoida</taxon>
        <taxon>Caligidae</taxon>
        <taxon>Lepeophtheirus</taxon>
    </lineage>
</organism>
<accession>A0A0K2TRR0</accession>
<reference evidence="1" key="1">
    <citation type="submission" date="2014-05" db="EMBL/GenBank/DDBJ databases">
        <authorList>
            <person name="Chronopoulou M."/>
        </authorList>
    </citation>
    <scope>NUCLEOTIDE SEQUENCE</scope>
    <source>
        <tissue evidence="1">Whole organism</tissue>
    </source>
</reference>
<dbReference type="EMBL" id="HACA01010730">
    <property type="protein sequence ID" value="CDW28091.1"/>
    <property type="molecule type" value="Transcribed_RNA"/>
</dbReference>
<protein>
    <submittedName>
        <fullName evidence="1">Uncharacterized protein</fullName>
    </submittedName>
</protein>